<evidence type="ECO:0000313" key="2">
    <source>
        <dbReference type="Proteomes" id="UP001176883"/>
    </source>
</evidence>
<keyword evidence="2" id="KW-1185">Reference proteome</keyword>
<accession>A0ABT8WF83</accession>
<dbReference type="Pfam" id="PF08811">
    <property type="entry name" value="DUF1800"/>
    <property type="match status" value="1"/>
</dbReference>
<organism evidence="1 2">
    <name type="scientific">Flavivirga aquimarina</name>
    <dbReference type="NCBI Taxonomy" id="2027862"/>
    <lineage>
        <taxon>Bacteria</taxon>
        <taxon>Pseudomonadati</taxon>
        <taxon>Bacteroidota</taxon>
        <taxon>Flavobacteriia</taxon>
        <taxon>Flavobacteriales</taxon>
        <taxon>Flavobacteriaceae</taxon>
        <taxon>Flavivirga</taxon>
    </lineage>
</organism>
<name>A0ABT8WF83_9FLAO</name>
<dbReference type="RefSeq" id="WP_303279533.1">
    <property type="nucleotide sequence ID" value="NZ_JAUOEK010000173.1"/>
</dbReference>
<dbReference type="EMBL" id="JAUOEK010000173">
    <property type="protein sequence ID" value="MDO5971819.1"/>
    <property type="molecule type" value="Genomic_DNA"/>
</dbReference>
<comment type="caution">
    <text evidence="1">The sequence shown here is derived from an EMBL/GenBank/DDBJ whole genome shotgun (WGS) entry which is preliminary data.</text>
</comment>
<reference evidence="1" key="1">
    <citation type="submission" date="2023-07" db="EMBL/GenBank/DDBJ databases">
        <title>Two novel species in the genus Flavivirga.</title>
        <authorList>
            <person name="Kwon K."/>
        </authorList>
    </citation>
    <scope>NUCLEOTIDE SEQUENCE</scope>
    <source>
        <strain evidence="1">KCTC 52353</strain>
    </source>
</reference>
<proteinExistence type="predicted"/>
<sequence>MKRHLLSFFLCFPICFFSQEHYDYLGAGHSNGITVTSSSEQNRTDWTETAKAENTINGHGLDARLLETSRFLAQATFGTNLDYIKTVSENPYEDWIDTQFDIDSPPMGQLVNDIYNQALGIFVANGGDPDDYNGPYWPHFQYAWWQSNIGNEDLLRQRITLALSEIFVISWDSNLSSYGVGLGDYYDVLKNNAFGNFKDLLQEITMHPMMGAYLSHYNNPKSDPERNIHPDENFAREIMQLFTIGLYELNQDGSYELDINGDRIPTYDNDDIKEFAKIFTGLGTPEVEENEYGITPDFGVGIYFAKKDMPMVMYDEWHEPGEKRLLNGVVVPAGQSGMQDIDATIDHLFKHKNTGPFIALRLIQQLVKSNPSPAYISRVSSVFNDTKGVRGDMKAVIKAILLDEEARSCSWVENPTSGKLIEPMIRYFNAARQIDLDNINGVNWNIGYTFFNDTGQAPLGSPSVFNFFLPEYVPNSEFSSANLKAPEFEIHTSATSIAYLNRVDYWTNPRYSSMLRTWNLDLENTPLNFEKLKYYAKDGEVLVNMLDKLFTRGQLSDETKQIIVDAVEPIAGNNQNTDYMYNRVKTALYLILVSPDYVILK</sequence>
<protein>
    <submittedName>
        <fullName evidence="1">DUF1800 domain-containing protein</fullName>
    </submittedName>
</protein>
<dbReference type="PANTHER" id="PTHR43737">
    <property type="entry name" value="BLL7424 PROTEIN"/>
    <property type="match status" value="1"/>
</dbReference>
<dbReference type="InterPro" id="IPR014917">
    <property type="entry name" value="DUF1800"/>
</dbReference>
<gene>
    <name evidence="1" type="ORF">Q4Q35_18610</name>
</gene>
<dbReference type="Proteomes" id="UP001176883">
    <property type="component" value="Unassembled WGS sequence"/>
</dbReference>
<dbReference type="PANTHER" id="PTHR43737:SF1">
    <property type="entry name" value="DUF1501 DOMAIN-CONTAINING PROTEIN"/>
    <property type="match status" value="1"/>
</dbReference>
<evidence type="ECO:0000313" key="1">
    <source>
        <dbReference type="EMBL" id="MDO5971819.1"/>
    </source>
</evidence>